<dbReference type="Pfam" id="PF00717">
    <property type="entry name" value="Peptidase_S24"/>
    <property type="match status" value="1"/>
</dbReference>
<dbReference type="SUPFAM" id="SSF51306">
    <property type="entry name" value="LexA/Signal peptidase"/>
    <property type="match status" value="1"/>
</dbReference>
<reference evidence="2 3" key="1">
    <citation type="submission" date="2019-03" db="EMBL/GenBank/DDBJ databases">
        <title>Genomic analyses of the natural microbiome of Caenorhabditis elegans.</title>
        <authorList>
            <person name="Samuel B."/>
        </authorList>
    </citation>
    <scope>NUCLEOTIDE SEQUENCE [LARGE SCALE GENOMIC DNA]</scope>
    <source>
        <strain evidence="2 3">JUb18</strain>
    </source>
</reference>
<dbReference type="Gene3D" id="2.10.109.10">
    <property type="entry name" value="Umud Fragment, subunit A"/>
    <property type="match status" value="1"/>
</dbReference>
<evidence type="ECO:0000313" key="3">
    <source>
        <dbReference type="Proteomes" id="UP000295601"/>
    </source>
</evidence>
<feature type="domain" description="Peptidase S24/S26A/S26B/S26C" evidence="1">
    <location>
        <begin position="20"/>
        <end position="136"/>
    </location>
</feature>
<dbReference type="NCBIfam" id="NF007621">
    <property type="entry name" value="PRK10276.1"/>
    <property type="match status" value="1"/>
</dbReference>
<accession>A0A4R6S046</accession>
<dbReference type="InterPro" id="IPR015927">
    <property type="entry name" value="Peptidase_S24_S26A/B/C"/>
</dbReference>
<dbReference type="Proteomes" id="UP000295601">
    <property type="component" value="Unassembled WGS sequence"/>
</dbReference>
<dbReference type="AlphaFoldDB" id="A0A4R6S046"/>
<evidence type="ECO:0000313" key="2">
    <source>
        <dbReference type="EMBL" id="TDP92297.1"/>
    </source>
</evidence>
<proteinExistence type="predicted"/>
<dbReference type="InterPro" id="IPR039418">
    <property type="entry name" value="LexA-like"/>
</dbReference>
<dbReference type="OrthoDB" id="9787787at2"/>
<dbReference type="EMBL" id="SNYA01000004">
    <property type="protein sequence ID" value="TDP92297.1"/>
    <property type="molecule type" value="Genomic_DNA"/>
</dbReference>
<dbReference type="PANTHER" id="PTHR33516:SF2">
    <property type="entry name" value="LEXA REPRESSOR-RELATED"/>
    <property type="match status" value="1"/>
</dbReference>
<organism evidence="2 3">
    <name type="scientific">Leucobacter luti</name>
    <dbReference type="NCBI Taxonomy" id="340320"/>
    <lineage>
        <taxon>Bacteria</taxon>
        <taxon>Bacillati</taxon>
        <taxon>Actinomycetota</taxon>
        <taxon>Actinomycetes</taxon>
        <taxon>Micrococcales</taxon>
        <taxon>Microbacteriaceae</taxon>
        <taxon>Leucobacter</taxon>
    </lineage>
</organism>
<dbReference type="InterPro" id="IPR050077">
    <property type="entry name" value="LexA_repressor"/>
</dbReference>
<gene>
    <name evidence="2" type="ORF">EDF62_1502</name>
</gene>
<dbReference type="InterPro" id="IPR036286">
    <property type="entry name" value="LexA/Signal_pep-like_sf"/>
</dbReference>
<dbReference type="CDD" id="cd06529">
    <property type="entry name" value="S24_LexA-like"/>
    <property type="match status" value="1"/>
</dbReference>
<name>A0A4R6S046_9MICO</name>
<protein>
    <submittedName>
        <fullName evidence="2">DNA polymerase V</fullName>
    </submittedName>
</protein>
<evidence type="ECO:0000259" key="1">
    <source>
        <dbReference type="Pfam" id="PF00717"/>
    </source>
</evidence>
<comment type="caution">
    <text evidence="2">The sequence shown here is derived from an EMBL/GenBank/DDBJ whole genome shotgun (WGS) entry which is preliminary data.</text>
</comment>
<dbReference type="PANTHER" id="PTHR33516">
    <property type="entry name" value="LEXA REPRESSOR"/>
    <property type="match status" value="1"/>
</dbReference>
<sequence length="144" mass="15955">MLVTGIRKLADEPIEIRRAIGTIICGFPSPAQDYDDEKRNVVENLSRSLIRDPVSTFVMDAYGDSMTPSILSGDLLIVDRGAEPQDGGLVVAVVDGEFTAKRLIVRHGRPVLRSENSAYSDIEVPELSDFTVWGSITWILHRTR</sequence>
<dbReference type="RefSeq" id="WP_133616543.1">
    <property type="nucleotide sequence ID" value="NZ_SNYA01000004.1"/>
</dbReference>
<keyword evidence="3" id="KW-1185">Reference proteome</keyword>